<evidence type="ECO:0000313" key="2">
    <source>
        <dbReference type="Proteomes" id="UP000272942"/>
    </source>
</evidence>
<accession>A0A3P8LC08</accession>
<dbReference type="InterPro" id="IPR052054">
    <property type="entry name" value="Oxidative_DNA_repair_enzyme"/>
</dbReference>
<dbReference type="GO" id="GO:0034039">
    <property type="term" value="F:8-oxo-7,8-dihydroguanine DNA N-glycosylase activity"/>
    <property type="evidence" value="ECO:0007669"/>
    <property type="project" value="TreeGrafter"/>
</dbReference>
<reference evidence="1 2" key="1">
    <citation type="submission" date="2018-11" db="EMBL/GenBank/DDBJ databases">
        <authorList>
            <consortium name="Pathogen Informatics"/>
        </authorList>
    </citation>
    <scope>NUCLEOTIDE SEQUENCE [LARGE SCALE GENOMIC DNA]</scope>
    <source>
        <strain evidence="1 2">Egypt</strain>
    </source>
</reference>
<name>A0A3P8LC08_9TREM</name>
<keyword evidence="2" id="KW-1185">Reference proteome</keyword>
<dbReference type="GO" id="GO:0005634">
    <property type="term" value="C:nucleus"/>
    <property type="evidence" value="ECO:0007669"/>
    <property type="project" value="TreeGrafter"/>
</dbReference>
<dbReference type="Gene3D" id="1.10.1670.10">
    <property type="entry name" value="Helix-hairpin-Helix base-excision DNA repair enzymes (C-terminal)"/>
    <property type="match status" value="1"/>
</dbReference>
<dbReference type="PANTHER" id="PTHR10242:SF2">
    <property type="entry name" value="N-GLYCOSYLASE_DNA LYASE"/>
    <property type="match status" value="1"/>
</dbReference>
<dbReference type="OrthoDB" id="238681at2759"/>
<dbReference type="PANTHER" id="PTHR10242">
    <property type="entry name" value="8-OXOGUANINE DNA GLYCOSYLASE"/>
    <property type="match status" value="1"/>
</dbReference>
<dbReference type="GO" id="GO:0006285">
    <property type="term" value="P:base-excision repair, AP site formation"/>
    <property type="evidence" value="ECO:0007669"/>
    <property type="project" value="TreeGrafter"/>
</dbReference>
<gene>
    <name evidence="1" type="ORF">ECPE_LOCUS15424</name>
</gene>
<sequence length="58" mass="6401">MDKIHVVPVDVHMLRAARERAIPPAATVTNLTPKTYREISNGMSALWGEWAGWAQAVS</sequence>
<dbReference type="InterPro" id="IPR023170">
    <property type="entry name" value="HhH_base_excis_C"/>
</dbReference>
<protein>
    <submittedName>
        <fullName evidence="1">Uncharacterized protein</fullName>
    </submittedName>
</protein>
<dbReference type="Proteomes" id="UP000272942">
    <property type="component" value="Unassembled WGS sequence"/>
</dbReference>
<dbReference type="AlphaFoldDB" id="A0A3P8LC08"/>
<evidence type="ECO:0000313" key="1">
    <source>
        <dbReference type="EMBL" id="VDP92696.1"/>
    </source>
</evidence>
<dbReference type="EMBL" id="UZAN01060494">
    <property type="protein sequence ID" value="VDP92696.1"/>
    <property type="molecule type" value="Genomic_DNA"/>
</dbReference>
<proteinExistence type="predicted"/>
<organism evidence="1 2">
    <name type="scientific">Echinostoma caproni</name>
    <dbReference type="NCBI Taxonomy" id="27848"/>
    <lineage>
        <taxon>Eukaryota</taxon>
        <taxon>Metazoa</taxon>
        <taxon>Spiralia</taxon>
        <taxon>Lophotrochozoa</taxon>
        <taxon>Platyhelminthes</taxon>
        <taxon>Trematoda</taxon>
        <taxon>Digenea</taxon>
        <taxon>Plagiorchiida</taxon>
        <taxon>Echinostomata</taxon>
        <taxon>Echinostomatoidea</taxon>
        <taxon>Echinostomatidae</taxon>
        <taxon>Echinostoma</taxon>
    </lineage>
</organism>